<dbReference type="SMART" id="SM00367">
    <property type="entry name" value="LRR_CC"/>
    <property type="match status" value="3"/>
</dbReference>
<gene>
    <name evidence="1" type="ORF">C3L33_10378</name>
</gene>
<dbReference type="InterPro" id="IPR050648">
    <property type="entry name" value="F-box_LRR-repeat"/>
</dbReference>
<dbReference type="SUPFAM" id="SSF52047">
    <property type="entry name" value="RNI-like"/>
    <property type="match status" value="1"/>
</dbReference>
<dbReference type="PANTHER" id="PTHR13382">
    <property type="entry name" value="MITOCHONDRIAL ATP SYNTHASE COUPLING FACTOR B"/>
    <property type="match status" value="1"/>
</dbReference>
<organism evidence="1 2">
    <name type="scientific">Rhododendron williamsianum</name>
    <dbReference type="NCBI Taxonomy" id="262921"/>
    <lineage>
        <taxon>Eukaryota</taxon>
        <taxon>Viridiplantae</taxon>
        <taxon>Streptophyta</taxon>
        <taxon>Embryophyta</taxon>
        <taxon>Tracheophyta</taxon>
        <taxon>Spermatophyta</taxon>
        <taxon>Magnoliopsida</taxon>
        <taxon>eudicotyledons</taxon>
        <taxon>Gunneridae</taxon>
        <taxon>Pentapetalae</taxon>
        <taxon>asterids</taxon>
        <taxon>Ericales</taxon>
        <taxon>Ericaceae</taxon>
        <taxon>Ericoideae</taxon>
        <taxon>Rhodoreae</taxon>
        <taxon>Rhododendron</taxon>
    </lineage>
</organism>
<dbReference type="EMBL" id="QEFC01001466">
    <property type="protein sequence ID" value="KAE9457723.1"/>
    <property type="molecule type" value="Genomic_DNA"/>
</dbReference>
<dbReference type="InterPro" id="IPR006553">
    <property type="entry name" value="Leu-rich_rpt_Cys-con_subtyp"/>
</dbReference>
<accession>A0A6A4LEN0</accession>
<dbReference type="OrthoDB" id="6066220at2759"/>
<dbReference type="AlphaFoldDB" id="A0A6A4LEN0"/>
<protein>
    <recommendedName>
        <fullName evidence="3">COI1 F-box domain-containing protein</fullName>
    </recommendedName>
</protein>
<dbReference type="PANTHER" id="PTHR13382:SF69">
    <property type="entry name" value="FI18408P1"/>
    <property type="match status" value="1"/>
</dbReference>
<dbReference type="GO" id="GO:0005737">
    <property type="term" value="C:cytoplasm"/>
    <property type="evidence" value="ECO:0007669"/>
    <property type="project" value="TreeGrafter"/>
</dbReference>
<dbReference type="InterPro" id="IPR032675">
    <property type="entry name" value="LRR_dom_sf"/>
</dbReference>
<sequence>MSDLSQYLSALVTITLDNCYNLTESTFFTVAKNCPLLEDISMVGMNLGGGGDGATDIVKNPRIKSLNLENNLNLSDECLAKVASLCPSLEVLVVSSCKGITEKGIADFFKSGSKIRKLRINECGGIMNIGNDFELSELDFLGAANSGLNDDGLAVIGNKCRGLRLLGSDNSGRCNREDSMGMDGEEDDEAEGELENNRFDLTWKGHVWTFFLGLNNIGRDDLGFADEVAWACSHRTGSSLDHTIFRLSLAASLCWIWRERNSCVFQHQIRTAEGLITLIEEEVRACLASWRRVERNDANILLAMEWRVST</sequence>
<keyword evidence="2" id="KW-1185">Reference proteome</keyword>
<feature type="non-terminal residue" evidence="1">
    <location>
        <position position="1"/>
    </location>
</feature>
<name>A0A6A4LEN0_9ERIC</name>
<evidence type="ECO:0008006" key="3">
    <source>
        <dbReference type="Google" id="ProtNLM"/>
    </source>
</evidence>
<dbReference type="Gene3D" id="3.80.10.10">
    <property type="entry name" value="Ribonuclease Inhibitor"/>
    <property type="match status" value="1"/>
</dbReference>
<proteinExistence type="predicted"/>
<comment type="caution">
    <text evidence="1">The sequence shown here is derived from an EMBL/GenBank/DDBJ whole genome shotgun (WGS) entry which is preliminary data.</text>
</comment>
<evidence type="ECO:0000313" key="1">
    <source>
        <dbReference type="EMBL" id="KAE9457723.1"/>
    </source>
</evidence>
<reference evidence="1 2" key="1">
    <citation type="journal article" date="2019" name="Genome Biol. Evol.">
        <title>The Rhododendron genome and chromosomal organization provide insight into shared whole-genome duplications across the heath family (Ericaceae).</title>
        <authorList>
            <person name="Soza V.L."/>
            <person name="Lindsley D."/>
            <person name="Waalkes A."/>
            <person name="Ramage E."/>
            <person name="Patwardhan R.P."/>
            <person name="Burton J.N."/>
            <person name="Adey A."/>
            <person name="Kumar A."/>
            <person name="Qiu R."/>
            <person name="Shendure J."/>
            <person name="Hall B."/>
        </authorList>
    </citation>
    <scope>NUCLEOTIDE SEQUENCE [LARGE SCALE GENOMIC DNA]</scope>
    <source>
        <strain evidence="1">RSF 1966-606</strain>
    </source>
</reference>
<dbReference type="Proteomes" id="UP000428333">
    <property type="component" value="Linkage Group LG06"/>
</dbReference>
<evidence type="ECO:0000313" key="2">
    <source>
        <dbReference type="Proteomes" id="UP000428333"/>
    </source>
</evidence>